<dbReference type="InterPro" id="IPR014948">
    <property type="entry name" value="BrxA"/>
</dbReference>
<sequence length="189" mass="21878">MAFIGGSLLRQESLDVANLYLQLQDWDLVKEKVIADNILQSKRVSSAKRFTTEIISRLSVLDSEQLEFFVGASIQEQAHTLWLAICRRYDFIAEFAVELLHEHYVYLRGEVSQEDFEAFINKKSEWHPEIDKLTDSSRNKVRQIIFRILKQAEILDKNNQIISVILSGSMREALSINESELLFFPVIGE</sequence>
<proteinExistence type="predicted"/>
<dbReference type="Gene3D" id="1.10.3540.10">
    <property type="entry name" value="uncharacterized protein from magnetospirillum magneticum domain"/>
    <property type="match status" value="1"/>
</dbReference>
<organism evidence="1 2">
    <name type="scientific">Methylophaga aminisulfidivorans MP</name>
    <dbReference type="NCBI Taxonomy" id="1026882"/>
    <lineage>
        <taxon>Bacteria</taxon>
        <taxon>Pseudomonadati</taxon>
        <taxon>Pseudomonadota</taxon>
        <taxon>Gammaproteobacteria</taxon>
        <taxon>Thiotrichales</taxon>
        <taxon>Piscirickettsiaceae</taxon>
        <taxon>Methylophaga</taxon>
    </lineage>
</organism>
<protein>
    <recommendedName>
        <fullName evidence="3">Inner membrane protein</fullName>
    </recommendedName>
</protein>
<accession>F5T1I3</accession>
<dbReference type="Pfam" id="PF08849">
    <property type="entry name" value="BrxA"/>
    <property type="match status" value="1"/>
</dbReference>
<evidence type="ECO:0000313" key="1">
    <source>
        <dbReference type="EMBL" id="EGL53079.1"/>
    </source>
</evidence>
<keyword evidence="2" id="KW-1185">Reference proteome</keyword>
<evidence type="ECO:0000313" key="2">
    <source>
        <dbReference type="Proteomes" id="UP000003544"/>
    </source>
</evidence>
<gene>
    <name evidence="1" type="ORF">MAMP_00265</name>
</gene>
<dbReference type="InterPro" id="IPR023137">
    <property type="entry name" value="BrxA_sf"/>
</dbReference>
<dbReference type="STRING" id="1026882.MAMP_00265"/>
<reference evidence="1 2" key="1">
    <citation type="journal article" date="2011" name="J. Bacteriol.">
        <title>Draft genome sequence of Methylophaga aminisulfidivorans MP T.</title>
        <authorList>
            <person name="Han G.H."/>
            <person name="Kim W."/>
            <person name="Chun J."/>
            <person name="Kim S.W."/>
        </authorList>
    </citation>
    <scope>NUCLEOTIDE SEQUENCE [LARGE SCALE GENOMIC DNA]</scope>
    <source>
        <strain evidence="2">MP(T)</strain>
    </source>
</reference>
<dbReference type="EMBL" id="AFIG01000003">
    <property type="protein sequence ID" value="EGL53079.1"/>
    <property type="molecule type" value="Genomic_DNA"/>
</dbReference>
<dbReference type="eggNOG" id="ENOG502ZBZT">
    <property type="taxonomic scope" value="Bacteria"/>
</dbReference>
<dbReference type="Proteomes" id="UP000003544">
    <property type="component" value="Unassembled WGS sequence"/>
</dbReference>
<name>F5T1I3_9GAMM</name>
<dbReference type="AlphaFoldDB" id="F5T1I3"/>
<evidence type="ECO:0008006" key="3">
    <source>
        <dbReference type="Google" id="ProtNLM"/>
    </source>
</evidence>
<comment type="caution">
    <text evidence="1">The sequence shown here is derived from an EMBL/GenBank/DDBJ whole genome shotgun (WGS) entry which is preliminary data.</text>
</comment>